<protein>
    <submittedName>
        <fullName evidence="1">Uncharacterized protein</fullName>
    </submittedName>
</protein>
<dbReference type="PaxDb" id="2850-Phatr34225"/>
<evidence type="ECO:0000313" key="2">
    <source>
        <dbReference type="Proteomes" id="UP000000759"/>
    </source>
</evidence>
<name>B7FVF6_PHATC</name>
<reference evidence="1 2" key="1">
    <citation type="journal article" date="2008" name="Nature">
        <title>The Phaeodactylum genome reveals the evolutionary history of diatom genomes.</title>
        <authorList>
            <person name="Bowler C."/>
            <person name="Allen A.E."/>
            <person name="Badger J.H."/>
            <person name="Grimwood J."/>
            <person name="Jabbari K."/>
            <person name="Kuo A."/>
            <person name="Maheswari U."/>
            <person name="Martens C."/>
            <person name="Maumus F."/>
            <person name="Otillar R.P."/>
            <person name="Rayko E."/>
            <person name="Salamov A."/>
            <person name="Vandepoele K."/>
            <person name="Beszteri B."/>
            <person name="Gruber A."/>
            <person name="Heijde M."/>
            <person name="Katinka M."/>
            <person name="Mock T."/>
            <person name="Valentin K."/>
            <person name="Verret F."/>
            <person name="Berges J.A."/>
            <person name="Brownlee C."/>
            <person name="Cadoret J.P."/>
            <person name="Chiovitti A."/>
            <person name="Choi C.J."/>
            <person name="Coesel S."/>
            <person name="De Martino A."/>
            <person name="Detter J.C."/>
            <person name="Durkin C."/>
            <person name="Falciatore A."/>
            <person name="Fournet J."/>
            <person name="Haruta M."/>
            <person name="Huysman M.J."/>
            <person name="Jenkins B.D."/>
            <person name="Jiroutova K."/>
            <person name="Jorgensen R.E."/>
            <person name="Joubert Y."/>
            <person name="Kaplan A."/>
            <person name="Kroger N."/>
            <person name="Kroth P.G."/>
            <person name="La Roche J."/>
            <person name="Lindquist E."/>
            <person name="Lommer M."/>
            <person name="Martin-Jezequel V."/>
            <person name="Lopez P.J."/>
            <person name="Lucas S."/>
            <person name="Mangogna M."/>
            <person name="McGinnis K."/>
            <person name="Medlin L.K."/>
            <person name="Montsant A."/>
            <person name="Oudot-Le Secq M.P."/>
            <person name="Napoli C."/>
            <person name="Obornik M."/>
            <person name="Parker M.S."/>
            <person name="Petit J.L."/>
            <person name="Porcel B.M."/>
            <person name="Poulsen N."/>
            <person name="Robison M."/>
            <person name="Rychlewski L."/>
            <person name="Rynearson T.A."/>
            <person name="Schmutz J."/>
            <person name="Shapiro H."/>
            <person name="Siaut M."/>
            <person name="Stanley M."/>
            <person name="Sussman M.R."/>
            <person name="Taylor A.R."/>
            <person name="Vardi A."/>
            <person name="von Dassow P."/>
            <person name="Vyverman W."/>
            <person name="Willis A."/>
            <person name="Wyrwicz L.S."/>
            <person name="Rokhsar D.S."/>
            <person name="Weissenbach J."/>
            <person name="Armbrust E.V."/>
            <person name="Green B.R."/>
            <person name="Van de Peer Y."/>
            <person name="Grigoriev I.V."/>
        </authorList>
    </citation>
    <scope>NUCLEOTIDE SEQUENCE [LARGE SCALE GENOMIC DNA]</scope>
    <source>
        <strain evidence="1 2">CCAP 1055/1</strain>
    </source>
</reference>
<dbReference type="KEGG" id="pti:PHATRDRAFT_34225"/>
<dbReference type="eggNOG" id="ENOG502SDF6">
    <property type="taxonomic scope" value="Eukaryota"/>
</dbReference>
<evidence type="ECO:0000313" key="1">
    <source>
        <dbReference type="EMBL" id="EEC49620.1"/>
    </source>
</evidence>
<sequence length="830" mass="93642">MSLPPSKAVPHTKCRPLTSTGELTFKRARRSSEVDETLAVCQCWRILRSLLVATTDRPRPRLPDSLQQTKIKNNLDALRTVLDENGFRTSTVMSPRPGLSLYKDSFRLKCEKGSQGPPKNSIYDNQRNLAREFLIVMFGLYPHQETLERLYTSSFKMVFSLLLFCDRLREACPDALQDTEVQKLVDQAETECRLLGTSSLDSISEQIYAASRKVPEKIAGLIQTAVQSDPRLRVEQLQHEHERILCCYSTVSNVHMQLFTQYYDLVIKDVYFKDSHIEKYQRITIYLYEPDVDLLAPPKFTFLPSLYTALTRGAEAVSELMVDTFWTQLLRQGYFCATEIQTLLAPSLNHYFLSGVTRDSTVPIQLNAHFTPTFPLCFYLHGKAGVGKSSLAHAFAPALNATVEQYADPEIVVRFVKQNLNKPMDTLRLELELRPNNNDLSVMSIIRGRRMTMRQSKPGLVVVNLEEMSRDDANADPNQLATAQLISQRFSGRTGDCQGDAGIPRNSSRRGISEEATIIPLFTSNYVLGVSSYQALSKLHMFQNLVCVEMIAVSGEDRVRFANSYFLQCLQDRLPQFILGNCTLCLDIPLGIGDTRPLVRHLRMLAFYTCSTLAITSQLLHIHVSIVKKSDSYKISANGIQSMELKIGSMGNIIPSKQRTFDPRTMLAIEKLRSRQLGAVGASVPLNLEELSIIFDFWLAKTLAPAVILSKDRSLIKSIFASTKKIVDVRCIEHVNSSEYKMMKSLYDPSDTPNLRDDILQFGPESLVCVELHCETVDAQLCIREIIEDTPSMTAFSTEKSALHKSGLLFLVYIHEEITPELRSRASLIV</sequence>
<dbReference type="OrthoDB" id="46631at2759"/>
<dbReference type="OMA" id="IDISANC"/>
<gene>
    <name evidence="1" type="ORF">PHATRDRAFT_34225</name>
</gene>
<dbReference type="GeneID" id="7199861"/>
<keyword evidence="2" id="KW-1185">Reference proteome</keyword>
<proteinExistence type="predicted"/>
<dbReference type="InParanoid" id="B7FVF6"/>
<accession>B7FVF6</accession>
<reference evidence="2" key="2">
    <citation type="submission" date="2008-08" db="EMBL/GenBank/DDBJ databases">
        <authorList>
            <consortium name="Diatom Consortium"/>
            <person name="Grigoriev I."/>
            <person name="Grimwood J."/>
            <person name="Kuo A."/>
            <person name="Otillar R.P."/>
            <person name="Salamov A."/>
            <person name="Detter J.C."/>
            <person name="Lindquist E."/>
            <person name="Shapiro H."/>
            <person name="Lucas S."/>
            <person name="Glavina del Rio T."/>
            <person name="Pitluck S."/>
            <person name="Rokhsar D."/>
            <person name="Bowler C."/>
        </authorList>
    </citation>
    <scope>GENOME REANNOTATION</scope>
    <source>
        <strain evidence="2">CCAP 1055/1</strain>
    </source>
</reference>
<dbReference type="AlphaFoldDB" id="B7FVF6"/>
<dbReference type="RefSeq" id="XP_002178922.1">
    <property type="nucleotide sequence ID" value="XM_002178886.1"/>
</dbReference>
<dbReference type="EMBL" id="CM000608">
    <property type="protein sequence ID" value="EEC49620.1"/>
    <property type="molecule type" value="Genomic_DNA"/>
</dbReference>
<dbReference type="Proteomes" id="UP000000759">
    <property type="component" value="Chromosome 5"/>
</dbReference>
<organism evidence="1 2">
    <name type="scientific">Phaeodactylum tricornutum (strain CCAP 1055/1)</name>
    <dbReference type="NCBI Taxonomy" id="556484"/>
    <lineage>
        <taxon>Eukaryota</taxon>
        <taxon>Sar</taxon>
        <taxon>Stramenopiles</taxon>
        <taxon>Ochrophyta</taxon>
        <taxon>Bacillariophyta</taxon>
        <taxon>Bacillariophyceae</taxon>
        <taxon>Bacillariophycidae</taxon>
        <taxon>Naviculales</taxon>
        <taxon>Phaeodactylaceae</taxon>
        <taxon>Phaeodactylum</taxon>
    </lineage>
</organism>
<dbReference type="HOGENOM" id="CLU_341805_0_0_1"/>